<dbReference type="SMART" id="SM00220">
    <property type="entry name" value="S_TKc"/>
    <property type="match status" value="1"/>
</dbReference>
<keyword evidence="5 11" id="KW-0547">Nucleotide-binding</keyword>
<sequence>MEIEATGVVNCTADYYKASVGQMTALEIVSKTVVEEPNPPQATCMVENNQTDENVAFKSEAPPEPTKTVPVNPPGSSELPTLVAPVQVKNNVGKYRLLRTIGKGNFAKVKLAIHMATGVEVAIKIINKTMMDGTLLKRLKREITIMKITNHPNIVRLLEIIENEDVLCLVMEYASGGEIFDYLVANGKMREKEARVKFRQLLSAIQYCHSKRIVHRDLKAENILLDGNLSVKVADFGLANTFAPDQRLNTFCGSPPYAAPELFLGIPYYGPGVDVWSLGVILFTLVLGHLPFDARDLRELRSKIIGLHYSIPKNSISSECEALLRKMLVLDPKDRSSLKVLMQDKWVNMGYAPSDFLRPHKECSRSQLDEVRVEAMEAMGFTRADLESSVVNPEFDHVYATYHLLPETPSQFIVLYDQVPATPTTQKQPAVTLPNNLMTSQTNAVQVRPNTESAQQQQPMAIGRFTVAPSGAISADPPAKPMHDNEQVGQFTTSHRSNVAGPESAVREHHSLTSSLPVALKRAFAQMGRTFGAGGGTNSSVVSGQHMETNSRTFTQTTNSRLGTKPVAKQNGGRNVITAAPVPIVSTKKTHVATSHSKHSSPIPQSVAVSMSTTRPYSTDSSATTSVNRDSASGQVVPAPPATEQFIKSSKKKSPKDLPSSQSSKSSVSQHQPIRSPLNPSPTEISSRSSKASQKHKGRKAVRSSVDSNVQSDVKSATSSSTSSGSYCEFQEQRKSGSSVKDGLLILEPPEAVDPVKCSARTSGQEIDGSPKENNTRVSTPVRQSDPDTSSIQPSDPDVWSGEREKHTLAMTTNPNHLKVLHTVHGNEAKVLREEALRIQNGTSARGMHSGAVDAMNFTVDGTHQNTWTRGVFKTLGGLFTPNKPHDQRTHMAENATGVLTGPREVRFPWSVHTTSTKSAEDVLKNIVLALELTPGCRYAYDQHLPFLLRCSWAADRGPLRSHTVPTANTSTVAPASSTTESASLSPILHHSGLRDDPVHWEMEVCQLPRLHLRGVRLKRIRGSTLQFRPIADLVMKSLHL</sequence>
<evidence type="ECO:0000256" key="7">
    <source>
        <dbReference type="ARBA" id="ARBA00022840"/>
    </source>
</evidence>
<dbReference type="InterPro" id="IPR028375">
    <property type="entry name" value="KA1/Ssp2_C"/>
</dbReference>
<dbReference type="GO" id="GO:0035556">
    <property type="term" value="P:intracellular signal transduction"/>
    <property type="evidence" value="ECO:0007669"/>
    <property type="project" value="TreeGrafter"/>
</dbReference>
<dbReference type="Gene3D" id="1.10.510.10">
    <property type="entry name" value="Transferase(Phosphotransferase) domain 1"/>
    <property type="match status" value="1"/>
</dbReference>
<dbReference type="InterPro" id="IPR017441">
    <property type="entry name" value="Protein_kinase_ATP_BS"/>
</dbReference>
<feature type="region of interest" description="Disordered" evidence="12">
    <location>
        <begin position="751"/>
        <end position="801"/>
    </location>
</feature>
<dbReference type="PROSITE" id="PS50011">
    <property type="entry name" value="PROTEIN_KINASE_DOM"/>
    <property type="match status" value="1"/>
</dbReference>
<dbReference type="GO" id="GO:0005737">
    <property type="term" value="C:cytoplasm"/>
    <property type="evidence" value="ECO:0007669"/>
    <property type="project" value="TreeGrafter"/>
</dbReference>
<feature type="compositionally biased region" description="Polar residues" evidence="12">
    <location>
        <begin position="705"/>
        <end position="715"/>
    </location>
</feature>
<evidence type="ECO:0000256" key="12">
    <source>
        <dbReference type="SAM" id="MobiDB-lite"/>
    </source>
</evidence>
<dbReference type="EMBL" id="JTDE01000786">
    <property type="protein sequence ID" value="KAF7260350.1"/>
    <property type="molecule type" value="Genomic_DNA"/>
</dbReference>
<dbReference type="PROSITE" id="PS00107">
    <property type="entry name" value="PROTEIN_KINASE_ATP"/>
    <property type="match status" value="1"/>
</dbReference>
<evidence type="ECO:0000256" key="5">
    <source>
        <dbReference type="ARBA" id="ARBA00022741"/>
    </source>
</evidence>
<accession>A0A8S9Z413</accession>
<feature type="region of interest" description="Disordered" evidence="12">
    <location>
        <begin position="964"/>
        <end position="985"/>
    </location>
</feature>
<feature type="compositionally biased region" description="Polar residues" evidence="12">
    <location>
        <begin position="776"/>
        <end position="794"/>
    </location>
</feature>
<dbReference type="PROSITE" id="PS00108">
    <property type="entry name" value="PROTEIN_KINASE_ST"/>
    <property type="match status" value="1"/>
</dbReference>
<feature type="compositionally biased region" description="Polar residues" evidence="12">
    <location>
        <begin position="600"/>
        <end position="634"/>
    </location>
</feature>
<dbReference type="OrthoDB" id="504170at2759"/>
<evidence type="ECO:0000256" key="6">
    <source>
        <dbReference type="ARBA" id="ARBA00022777"/>
    </source>
</evidence>
<dbReference type="GO" id="GO:0004674">
    <property type="term" value="F:protein serine/threonine kinase activity"/>
    <property type="evidence" value="ECO:0007669"/>
    <property type="project" value="UniProtKB-KW"/>
</dbReference>
<name>A0A8S9Z413_9TREM</name>
<feature type="compositionally biased region" description="Basic residues" evidence="12">
    <location>
        <begin position="588"/>
        <end position="599"/>
    </location>
</feature>
<keyword evidence="16" id="KW-1185">Reference proteome</keyword>
<feature type="compositionally biased region" description="Basic residues" evidence="12">
    <location>
        <begin position="693"/>
        <end position="702"/>
    </location>
</feature>
<evidence type="ECO:0000256" key="2">
    <source>
        <dbReference type="ARBA" id="ARBA00012513"/>
    </source>
</evidence>
<feature type="region of interest" description="Disordered" evidence="12">
    <location>
        <begin position="588"/>
        <end position="735"/>
    </location>
</feature>
<dbReference type="GO" id="GO:0005524">
    <property type="term" value="F:ATP binding"/>
    <property type="evidence" value="ECO:0007669"/>
    <property type="project" value="UniProtKB-UniRule"/>
</dbReference>
<feature type="compositionally biased region" description="Low complexity" evidence="12">
    <location>
        <begin position="716"/>
        <end position="726"/>
    </location>
</feature>
<feature type="domain" description="Protein kinase" evidence="13">
    <location>
        <begin position="95"/>
        <end position="347"/>
    </location>
</feature>
<dbReference type="Pfam" id="PF02149">
    <property type="entry name" value="KA1"/>
    <property type="match status" value="1"/>
</dbReference>
<dbReference type="CDD" id="cd14337">
    <property type="entry name" value="UBA_MARK_Par1"/>
    <property type="match status" value="1"/>
</dbReference>
<evidence type="ECO:0000259" key="13">
    <source>
        <dbReference type="PROSITE" id="PS50011"/>
    </source>
</evidence>
<reference evidence="15" key="1">
    <citation type="submission" date="2019-07" db="EMBL/GenBank/DDBJ databases">
        <title>Annotation for the trematode Paragonimus miyazaki's.</title>
        <authorList>
            <person name="Choi Y.-J."/>
        </authorList>
    </citation>
    <scope>NUCLEOTIDE SEQUENCE</scope>
    <source>
        <strain evidence="15">Japan</strain>
    </source>
</reference>
<comment type="similarity">
    <text evidence="8">Belongs to the protein kinase superfamily. CAMK Ser/Thr protein kinase family. Smok subfamily.</text>
</comment>
<comment type="catalytic activity">
    <reaction evidence="10">
        <text>L-seryl-[protein] + ATP = O-phospho-L-seryl-[protein] + ADP + H(+)</text>
        <dbReference type="Rhea" id="RHEA:17989"/>
        <dbReference type="Rhea" id="RHEA-COMP:9863"/>
        <dbReference type="Rhea" id="RHEA-COMP:11604"/>
        <dbReference type="ChEBI" id="CHEBI:15378"/>
        <dbReference type="ChEBI" id="CHEBI:29999"/>
        <dbReference type="ChEBI" id="CHEBI:30616"/>
        <dbReference type="ChEBI" id="CHEBI:83421"/>
        <dbReference type="ChEBI" id="CHEBI:456216"/>
        <dbReference type="EC" id="2.7.11.1"/>
    </reaction>
</comment>
<evidence type="ECO:0000256" key="11">
    <source>
        <dbReference type="PROSITE-ProRule" id="PRU10141"/>
    </source>
</evidence>
<evidence type="ECO:0000313" key="15">
    <source>
        <dbReference type="EMBL" id="KAF7260350.1"/>
    </source>
</evidence>
<keyword evidence="7 11" id="KW-0067">ATP-binding</keyword>
<evidence type="ECO:0000256" key="1">
    <source>
        <dbReference type="ARBA" id="ARBA00006234"/>
    </source>
</evidence>
<dbReference type="Gene3D" id="3.30.310.80">
    <property type="entry name" value="Kinase associated domain 1, KA1"/>
    <property type="match status" value="1"/>
</dbReference>
<dbReference type="InterPro" id="IPR000719">
    <property type="entry name" value="Prot_kinase_dom"/>
</dbReference>
<feature type="compositionally biased region" description="Polar residues" evidence="12">
    <location>
        <begin position="681"/>
        <end position="692"/>
    </location>
</feature>
<evidence type="ECO:0000256" key="8">
    <source>
        <dbReference type="ARBA" id="ARBA00038181"/>
    </source>
</evidence>
<dbReference type="Pfam" id="PF00069">
    <property type="entry name" value="Pkinase"/>
    <property type="match status" value="1"/>
</dbReference>
<feature type="domain" description="KA1" evidence="14">
    <location>
        <begin position="992"/>
        <end position="1041"/>
    </location>
</feature>
<dbReference type="InterPro" id="IPR011009">
    <property type="entry name" value="Kinase-like_dom_sf"/>
</dbReference>
<keyword evidence="4" id="KW-0808">Transferase</keyword>
<evidence type="ECO:0000256" key="4">
    <source>
        <dbReference type="ARBA" id="ARBA00022679"/>
    </source>
</evidence>
<dbReference type="CDD" id="cd12121">
    <property type="entry name" value="MARK_C_like"/>
    <property type="match status" value="1"/>
</dbReference>
<evidence type="ECO:0000313" key="16">
    <source>
        <dbReference type="Proteomes" id="UP000822476"/>
    </source>
</evidence>
<evidence type="ECO:0000256" key="10">
    <source>
        <dbReference type="ARBA" id="ARBA00048679"/>
    </source>
</evidence>
<comment type="catalytic activity">
    <reaction evidence="9">
        <text>L-threonyl-[protein] + ATP = O-phospho-L-threonyl-[protein] + ADP + H(+)</text>
        <dbReference type="Rhea" id="RHEA:46608"/>
        <dbReference type="Rhea" id="RHEA-COMP:11060"/>
        <dbReference type="Rhea" id="RHEA-COMP:11605"/>
        <dbReference type="ChEBI" id="CHEBI:15378"/>
        <dbReference type="ChEBI" id="CHEBI:30013"/>
        <dbReference type="ChEBI" id="CHEBI:30616"/>
        <dbReference type="ChEBI" id="CHEBI:61977"/>
        <dbReference type="ChEBI" id="CHEBI:456216"/>
        <dbReference type="EC" id="2.7.11.1"/>
    </reaction>
</comment>
<protein>
    <recommendedName>
        <fullName evidence="2">non-specific serine/threonine protein kinase</fullName>
        <ecNumber evidence="2">2.7.11.1</ecNumber>
    </recommendedName>
</protein>
<dbReference type="AlphaFoldDB" id="A0A8S9Z413"/>
<evidence type="ECO:0000259" key="14">
    <source>
        <dbReference type="PROSITE" id="PS50032"/>
    </source>
</evidence>
<feature type="compositionally biased region" description="Low complexity" evidence="12">
    <location>
        <begin position="657"/>
        <end position="673"/>
    </location>
</feature>
<dbReference type="SUPFAM" id="SSF56112">
    <property type="entry name" value="Protein kinase-like (PK-like)"/>
    <property type="match status" value="1"/>
</dbReference>
<dbReference type="InterPro" id="IPR001772">
    <property type="entry name" value="KA1_dom"/>
</dbReference>
<evidence type="ECO:0000256" key="9">
    <source>
        <dbReference type="ARBA" id="ARBA00047899"/>
    </source>
</evidence>
<dbReference type="SUPFAM" id="SSF103243">
    <property type="entry name" value="KA1-like"/>
    <property type="match status" value="1"/>
</dbReference>
<dbReference type="PROSITE" id="PS50032">
    <property type="entry name" value="KA1"/>
    <property type="match status" value="1"/>
</dbReference>
<feature type="binding site" evidence="11">
    <location>
        <position position="124"/>
    </location>
    <ligand>
        <name>ATP</name>
        <dbReference type="ChEBI" id="CHEBI:30616"/>
    </ligand>
</feature>
<comment type="similarity">
    <text evidence="1">Belongs to the protein kinase superfamily. CAMK Ser/Thr protein kinase family. SNF1 subfamily.</text>
</comment>
<dbReference type="FunFam" id="1.10.510.10:FF:000002">
    <property type="entry name" value="Non-specific serine/threonine protein kinase"/>
    <property type="match status" value="1"/>
</dbReference>
<comment type="caution">
    <text evidence="15">The sequence shown here is derived from an EMBL/GenBank/DDBJ whole genome shotgun (WGS) entry which is preliminary data.</text>
</comment>
<feature type="region of interest" description="Disordered" evidence="12">
    <location>
        <begin position="57"/>
        <end position="76"/>
    </location>
</feature>
<dbReference type="FunFam" id="3.30.200.20:FF:000003">
    <property type="entry name" value="Non-specific serine/threonine protein kinase"/>
    <property type="match status" value="1"/>
</dbReference>
<dbReference type="Pfam" id="PF23312">
    <property type="entry name" value="UBA_SIK3"/>
    <property type="match status" value="1"/>
</dbReference>
<dbReference type="Proteomes" id="UP000822476">
    <property type="component" value="Unassembled WGS sequence"/>
</dbReference>
<dbReference type="InterPro" id="IPR008271">
    <property type="entry name" value="Ser/Thr_kinase_AS"/>
</dbReference>
<evidence type="ECO:0000256" key="3">
    <source>
        <dbReference type="ARBA" id="ARBA00022527"/>
    </source>
</evidence>
<proteinExistence type="inferred from homology"/>
<gene>
    <name evidence="15" type="ORF">EG68_02357</name>
</gene>
<keyword evidence="6" id="KW-0418">Kinase</keyword>
<dbReference type="InterPro" id="IPR057380">
    <property type="entry name" value="UBA_SIK1/2/3"/>
</dbReference>
<dbReference type="PANTHER" id="PTHR24346:SF82">
    <property type="entry name" value="KP78A-RELATED"/>
    <property type="match status" value="1"/>
</dbReference>
<dbReference type="EC" id="2.7.11.1" evidence="2"/>
<keyword evidence="3" id="KW-0723">Serine/threonine-protein kinase</keyword>
<organism evidence="15 16">
    <name type="scientific">Paragonimus skrjabini miyazakii</name>
    <dbReference type="NCBI Taxonomy" id="59628"/>
    <lineage>
        <taxon>Eukaryota</taxon>
        <taxon>Metazoa</taxon>
        <taxon>Spiralia</taxon>
        <taxon>Lophotrochozoa</taxon>
        <taxon>Platyhelminthes</taxon>
        <taxon>Trematoda</taxon>
        <taxon>Digenea</taxon>
        <taxon>Plagiorchiida</taxon>
        <taxon>Troglotremata</taxon>
        <taxon>Troglotrematidae</taxon>
        <taxon>Paragonimus</taxon>
    </lineage>
</organism>
<dbReference type="PANTHER" id="PTHR24346">
    <property type="entry name" value="MAP/MICROTUBULE AFFINITY-REGULATING KINASE"/>
    <property type="match status" value="1"/>
</dbReference>